<dbReference type="STRING" id="1353952.A0A165DGP4"/>
<dbReference type="Gene3D" id="3.20.20.100">
    <property type="entry name" value="NADP-dependent oxidoreductase domain"/>
    <property type="match status" value="1"/>
</dbReference>
<evidence type="ECO:0000256" key="4">
    <source>
        <dbReference type="PIRSR" id="PIRSR000097-3"/>
    </source>
</evidence>
<dbReference type="FunFam" id="3.20.20.100:FF:000002">
    <property type="entry name" value="2,5-diketo-D-gluconic acid reductase A"/>
    <property type="match status" value="1"/>
</dbReference>
<dbReference type="InParanoid" id="A0A165DGP4"/>
<evidence type="ECO:0000259" key="5">
    <source>
        <dbReference type="Pfam" id="PF00248"/>
    </source>
</evidence>
<dbReference type="Pfam" id="PF00248">
    <property type="entry name" value="Aldo_ket_red"/>
    <property type="match status" value="1"/>
</dbReference>
<evidence type="ECO:0000256" key="3">
    <source>
        <dbReference type="PIRSR" id="PIRSR000097-2"/>
    </source>
</evidence>
<gene>
    <name evidence="6" type="ORF">CALCODRAFT_551695</name>
</gene>
<dbReference type="PIRSF" id="PIRSF000097">
    <property type="entry name" value="AKR"/>
    <property type="match status" value="1"/>
</dbReference>
<dbReference type="SUPFAM" id="SSF51430">
    <property type="entry name" value="NAD(P)-linked oxidoreductase"/>
    <property type="match status" value="1"/>
</dbReference>
<dbReference type="PANTHER" id="PTHR11732">
    <property type="entry name" value="ALDO/KETO REDUCTASE"/>
    <property type="match status" value="1"/>
</dbReference>
<dbReference type="OrthoDB" id="416253at2759"/>
<dbReference type="InterPro" id="IPR020471">
    <property type="entry name" value="AKR"/>
</dbReference>
<reference evidence="6 7" key="1">
    <citation type="journal article" date="2016" name="Mol. Biol. Evol.">
        <title>Comparative Genomics of Early-Diverging Mushroom-Forming Fungi Provides Insights into the Origins of Lignocellulose Decay Capabilities.</title>
        <authorList>
            <person name="Nagy L.G."/>
            <person name="Riley R."/>
            <person name="Tritt A."/>
            <person name="Adam C."/>
            <person name="Daum C."/>
            <person name="Floudas D."/>
            <person name="Sun H."/>
            <person name="Yadav J.S."/>
            <person name="Pangilinan J."/>
            <person name="Larsson K.H."/>
            <person name="Matsuura K."/>
            <person name="Barry K."/>
            <person name="Labutti K."/>
            <person name="Kuo R."/>
            <person name="Ohm R.A."/>
            <person name="Bhattacharya S.S."/>
            <person name="Shirouzu T."/>
            <person name="Yoshinaga Y."/>
            <person name="Martin F.M."/>
            <person name="Grigoriev I.V."/>
            <person name="Hibbett D.S."/>
        </authorList>
    </citation>
    <scope>NUCLEOTIDE SEQUENCE [LARGE SCALE GENOMIC DNA]</scope>
    <source>
        <strain evidence="6 7">HHB12733</strain>
    </source>
</reference>
<dbReference type="EMBL" id="KV424056">
    <property type="protein sequence ID" value="KZT52759.1"/>
    <property type="molecule type" value="Genomic_DNA"/>
</dbReference>
<feature type="domain" description="NADP-dependent oxidoreductase" evidence="5">
    <location>
        <begin position="19"/>
        <end position="280"/>
    </location>
</feature>
<keyword evidence="1" id="KW-0560">Oxidoreductase</keyword>
<dbReference type="InterPro" id="IPR036812">
    <property type="entry name" value="NAD(P)_OxRdtase_dom_sf"/>
</dbReference>
<evidence type="ECO:0000313" key="6">
    <source>
        <dbReference type="EMBL" id="KZT52759.1"/>
    </source>
</evidence>
<dbReference type="InterPro" id="IPR018170">
    <property type="entry name" value="Aldo/ket_reductase_CS"/>
</dbReference>
<dbReference type="PRINTS" id="PR00069">
    <property type="entry name" value="ALDKETRDTASE"/>
</dbReference>
<feature type="active site" description="Proton donor" evidence="2">
    <location>
        <position position="55"/>
    </location>
</feature>
<organism evidence="6 7">
    <name type="scientific">Calocera cornea HHB12733</name>
    <dbReference type="NCBI Taxonomy" id="1353952"/>
    <lineage>
        <taxon>Eukaryota</taxon>
        <taxon>Fungi</taxon>
        <taxon>Dikarya</taxon>
        <taxon>Basidiomycota</taxon>
        <taxon>Agaricomycotina</taxon>
        <taxon>Dacrymycetes</taxon>
        <taxon>Dacrymycetales</taxon>
        <taxon>Dacrymycetaceae</taxon>
        <taxon>Calocera</taxon>
    </lineage>
</organism>
<sequence>MAKIPTVTLNTGQKLPIIGLGTYAGPTEDLQSAATPWILSALQVGYRHIDTAYSYHTEKSVGEAVRASGVAREELFITTKLPNNHHGCVRESLEMSLKDSGLDYFDLYLMHWPMAFELSDEFPDPVNDGNFKVLEHPNYVETWAEMEKLLDTGKVKAIGVSNLSLKTLPVLLESAKVVPAVNQVEIHPLCAQFELQKYCESKGIHVTGYSATGYAPVQNHPEVKKIAEKHDTSPAQVSLAWAVSRGISILPKSTSVERQKSNLVLPKLDEEDIKTLNSLDERKHLCQYPGPKTYGWTYEELGW</sequence>
<dbReference type="PROSITE" id="PS00798">
    <property type="entry name" value="ALDOKETO_REDUCTASE_1"/>
    <property type="match status" value="1"/>
</dbReference>
<feature type="site" description="Lowers pKa of active site Tyr" evidence="4">
    <location>
        <position position="80"/>
    </location>
</feature>
<protein>
    <submittedName>
        <fullName evidence="6">Aldo/keto reductase</fullName>
    </submittedName>
</protein>
<evidence type="ECO:0000256" key="2">
    <source>
        <dbReference type="PIRSR" id="PIRSR000097-1"/>
    </source>
</evidence>
<feature type="binding site" evidence="3">
    <location>
        <position position="111"/>
    </location>
    <ligand>
        <name>substrate</name>
    </ligand>
</feature>
<dbReference type="AlphaFoldDB" id="A0A165DGP4"/>
<accession>A0A165DGP4</accession>
<dbReference type="GO" id="GO:0016616">
    <property type="term" value="F:oxidoreductase activity, acting on the CH-OH group of donors, NAD or NADP as acceptor"/>
    <property type="evidence" value="ECO:0007669"/>
    <property type="project" value="UniProtKB-ARBA"/>
</dbReference>
<proteinExistence type="predicted"/>
<dbReference type="InterPro" id="IPR023210">
    <property type="entry name" value="NADP_OxRdtase_dom"/>
</dbReference>
<dbReference type="CDD" id="cd19071">
    <property type="entry name" value="AKR_AKR1-5-like"/>
    <property type="match status" value="1"/>
</dbReference>
<keyword evidence="7" id="KW-1185">Reference proteome</keyword>
<dbReference type="Proteomes" id="UP000076842">
    <property type="component" value="Unassembled WGS sequence"/>
</dbReference>
<evidence type="ECO:0000256" key="1">
    <source>
        <dbReference type="ARBA" id="ARBA00023002"/>
    </source>
</evidence>
<evidence type="ECO:0000313" key="7">
    <source>
        <dbReference type="Proteomes" id="UP000076842"/>
    </source>
</evidence>
<name>A0A165DGP4_9BASI</name>